<evidence type="ECO:0000256" key="3">
    <source>
        <dbReference type="ARBA" id="ARBA00022840"/>
    </source>
</evidence>
<dbReference type="GO" id="GO:0006281">
    <property type="term" value="P:DNA repair"/>
    <property type="evidence" value="ECO:0007669"/>
    <property type="project" value="TreeGrafter"/>
</dbReference>
<dbReference type="SUPFAM" id="SSF52540">
    <property type="entry name" value="P-loop containing nucleoside triphosphate hydrolases"/>
    <property type="match status" value="1"/>
</dbReference>
<organism evidence="5">
    <name type="scientific">viral metagenome</name>
    <dbReference type="NCBI Taxonomy" id="1070528"/>
    <lineage>
        <taxon>unclassified sequences</taxon>
        <taxon>metagenomes</taxon>
        <taxon>organismal metagenomes</taxon>
    </lineage>
</organism>
<proteinExistence type="predicted"/>
<dbReference type="PANTHER" id="PTHR11669:SF20">
    <property type="entry name" value="REPLICATION FACTOR C SUBUNIT 4"/>
    <property type="match status" value="1"/>
</dbReference>
<dbReference type="Pfam" id="PF00004">
    <property type="entry name" value="AAA"/>
    <property type="match status" value="1"/>
</dbReference>
<dbReference type="SMART" id="SM00382">
    <property type="entry name" value="AAA"/>
    <property type="match status" value="1"/>
</dbReference>
<dbReference type="GO" id="GO:0005524">
    <property type="term" value="F:ATP binding"/>
    <property type="evidence" value="ECO:0007669"/>
    <property type="project" value="UniProtKB-KW"/>
</dbReference>
<dbReference type="InterPro" id="IPR050238">
    <property type="entry name" value="DNA_Rep/Repair_Clamp_Loader"/>
</dbReference>
<feature type="domain" description="AAA+ ATPase" evidence="4">
    <location>
        <begin position="37"/>
        <end position="165"/>
    </location>
</feature>
<dbReference type="PANTHER" id="PTHR11669">
    <property type="entry name" value="REPLICATION FACTOR C / DNA POLYMERASE III GAMMA-TAU SUBUNIT"/>
    <property type="match status" value="1"/>
</dbReference>
<dbReference type="AlphaFoldDB" id="A0A6C0H085"/>
<keyword evidence="1" id="KW-0235">DNA replication</keyword>
<dbReference type="GO" id="GO:0016887">
    <property type="term" value="F:ATP hydrolysis activity"/>
    <property type="evidence" value="ECO:0007669"/>
    <property type="project" value="InterPro"/>
</dbReference>
<dbReference type="GO" id="GO:0003689">
    <property type="term" value="F:DNA clamp loader activity"/>
    <property type="evidence" value="ECO:0007669"/>
    <property type="project" value="TreeGrafter"/>
</dbReference>
<dbReference type="InterPro" id="IPR027417">
    <property type="entry name" value="P-loop_NTPase"/>
</dbReference>
<reference evidence="5" key="1">
    <citation type="journal article" date="2020" name="Nature">
        <title>Giant virus diversity and host interactions through global metagenomics.</title>
        <authorList>
            <person name="Schulz F."/>
            <person name="Roux S."/>
            <person name="Paez-Espino D."/>
            <person name="Jungbluth S."/>
            <person name="Walsh D.A."/>
            <person name="Denef V.J."/>
            <person name="McMahon K.D."/>
            <person name="Konstantinidis K.T."/>
            <person name="Eloe-Fadrosh E.A."/>
            <person name="Kyrpides N.C."/>
            <person name="Woyke T."/>
        </authorList>
    </citation>
    <scope>NUCLEOTIDE SEQUENCE</scope>
    <source>
        <strain evidence="5">GVMAG-M-3300023179-4</strain>
    </source>
</reference>
<dbReference type="CDD" id="cd00009">
    <property type="entry name" value="AAA"/>
    <property type="match status" value="1"/>
</dbReference>
<evidence type="ECO:0000313" key="5">
    <source>
        <dbReference type="EMBL" id="QHT73849.1"/>
    </source>
</evidence>
<keyword evidence="3" id="KW-0067">ATP-binding</keyword>
<accession>A0A6C0H085</accession>
<dbReference type="InterPro" id="IPR003959">
    <property type="entry name" value="ATPase_AAA_core"/>
</dbReference>
<dbReference type="FunFam" id="3.40.50.300:FF:000952">
    <property type="entry name" value="Replication factor C subunit 2"/>
    <property type="match status" value="1"/>
</dbReference>
<evidence type="ECO:0000259" key="4">
    <source>
        <dbReference type="SMART" id="SM00382"/>
    </source>
</evidence>
<sequence>MNRQIPLIEKYRPSKLEDIKNQDDIKNIFIEMVKNKNLPHMIFYGGAGTGKTSSAIAICKQLYKINYNENVLELNASDESGIRIVREKIKIFAQKITDNQFKIIILDEADAMTTDSQFALRRIIEKYSSNTRFVIICNYINKIIPPLLSRCAVFRFKTMSDENIEKILKNIMEKENYIIDDNNIHKLIKNDLRRSINNLQKIVFLNRNNIKNNKIYLKYFDDDININIDEIIYNDKLDTINFTTNLINEGYSFEDLYNVLKKEIIYNKDIDNNDKAKIFMEMCRSYDKIVNGSSELININHIINIINKN</sequence>
<keyword evidence="2" id="KW-0547">Nucleotide-binding</keyword>
<dbReference type="InterPro" id="IPR008921">
    <property type="entry name" value="DNA_pol3_clamp-load_cplx_C"/>
</dbReference>
<dbReference type="GO" id="GO:0006261">
    <property type="term" value="P:DNA-templated DNA replication"/>
    <property type="evidence" value="ECO:0007669"/>
    <property type="project" value="TreeGrafter"/>
</dbReference>
<dbReference type="EMBL" id="MN739833">
    <property type="protein sequence ID" value="QHT73849.1"/>
    <property type="molecule type" value="Genomic_DNA"/>
</dbReference>
<evidence type="ECO:0000256" key="1">
    <source>
        <dbReference type="ARBA" id="ARBA00022705"/>
    </source>
</evidence>
<dbReference type="SUPFAM" id="SSF48019">
    <property type="entry name" value="post-AAA+ oligomerization domain-like"/>
    <property type="match status" value="1"/>
</dbReference>
<dbReference type="Gene3D" id="1.20.272.10">
    <property type="match status" value="1"/>
</dbReference>
<evidence type="ECO:0000256" key="2">
    <source>
        <dbReference type="ARBA" id="ARBA00022741"/>
    </source>
</evidence>
<dbReference type="InterPro" id="IPR003593">
    <property type="entry name" value="AAA+_ATPase"/>
</dbReference>
<dbReference type="GO" id="GO:0003677">
    <property type="term" value="F:DNA binding"/>
    <property type="evidence" value="ECO:0007669"/>
    <property type="project" value="InterPro"/>
</dbReference>
<dbReference type="Gene3D" id="1.10.8.60">
    <property type="match status" value="1"/>
</dbReference>
<dbReference type="GO" id="GO:0005663">
    <property type="term" value="C:DNA replication factor C complex"/>
    <property type="evidence" value="ECO:0007669"/>
    <property type="project" value="TreeGrafter"/>
</dbReference>
<protein>
    <recommendedName>
        <fullName evidence="4">AAA+ ATPase domain-containing protein</fullName>
    </recommendedName>
</protein>
<dbReference type="Gene3D" id="3.40.50.300">
    <property type="entry name" value="P-loop containing nucleotide triphosphate hydrolases"/>
    <property type="match status" value="1"/>
</dbReference>
<name>A0A6C0H085_9ZZZZ</name>